<dbReference type="InterPro" id="IPR027417">
    <property type="entry name" value="P-loop_NTPase"/>
</dbReference>
<dbReference type="SUPFAM" id="SSF52540">
    <property type="entry name" value="P-loop containing nucleoside triphosphate hydrolases"/>
    <property type="match status" value="1"/>
</dbReference>
<dbReference type="PANTHER" id="PTHR19959:SF119">
    <property type="entry name" value="FUNGAL LIPASE-LIKE DOMAIN-CONTAINING PROTEIN"/>
    <property type="match status" value="1"/>
</dbReference>
<proteinExistence type="predicted"/>
<reference evidence="1 2" key="1">
    <citation type="submission" date="2019-02" db="EMBL/GenBank/DDBJ databases">
        <title>Genomic Encyclopedia of Archaeal and Bacterial Type Strains, Phase II (KMG-II): from individual species to whole genera.</title>
        <authorList>
            <person name="Goeker M."/>
        </authorList>
    </citation>
    <scope>NUCLEOTIDE SEQUENCE [LARGE SCALE GENOMIC DNA]</scope>
    <source>
        <strain evidence="1 2">DSM 18101</strain>
    </source>
</reference>
<dbReference type="OrthoDB" id="2380776at2"/>
<comment type="caution">
    <text evidence="1">The sequence shown here is derived from an EMBL/GenBank/DDBJ whole genome shotgun (WGS) entry which is preliminary data.</text>
</comment>
<dbReference type="Proteomes" id="UP000292958">
    <property type="component" value="Unassembled WGS sequence"/>
</dbReference>
<evidence type="ECO:0000313" key="2">
    <source>
        <dbReference type="Proteomes" id="UP000292958"/>
    </source>
</evidence>
<evidence type="ECO:0000313" key="1">
    <source>
        <dbReference type="EMBL" id="RZU29086.1"/>
    </source>
</evidence>
<dbReference type="AlphaFoldDB" id="A0A4V2G1G6"/>
<dbReference type="PANTHER" id="PTHR19959">
    <property type="entry name" value="KINESIN LIGHT CHAIN"/>
    <property type="match status" value="1"/>
</dbReference>
<dbReference type="SUPFAM" id="SSF48452">
    <property type="entry name" value="TPR-like"/>
    <property type="match status" value="3"/>
</dbReference>
<dbReference type="EMBL" id="SHKW01000008">
    <property type="protein sequence ID" value="RZU29086.1"/>
    <property type="molecule type" value="Genomic_DNA"/>
</dbReference>
<protein>
    <recommendedName>
        <fullName evidence="3">Tetratricopeptide repeat protein</fullName>
    </recommendedName>
</protein>
<dbReference type="Gene3D" id="1.25.40.10">
    <property type="entry name" value="Tetratricopeptide repeat domain"/>
    <property type="match status" value="2"/>
</dbReference>
<accession>A0A4V2G1G6</accession>
<gene>
    <name evidence="1" type="ORF">BDD14_6681</name>
</gene>
<sequence length="911" mass="102544">MARTGYRKAPQLSPDIARFTDRDDLRAKFHALIHSVGELPVLMFYGVGGAGKTWLLKKLREEIPRDVPVTFLDFAVGRGQQFLLDSSLALQQVRQQLGKPAPHFDLALGMMRYKQDLGKEPSMYAEGIGLAMELAAEIAKEIIPGAQLPGAKMLVDRLSKTLWGRIKDLPLGEFISTQLGSEFALALHSRTSQEIGDELLNYLTEDMDANLPVHFNRAARAVLFFDTYEAVGSGLQNSVQKHLREQWIRDLAANFDFALTVIAGQNKLTWEEADPCWADCLEQHLVGGLAETDARRFLALSEIEDAHLQTAILQTAYDSYGYGYHCLSLGLCADIVAAERRSGHEPDAETLSFRPQDWRALADRFLRSLDSDAERWWIEQLAMTPSFDEAGARSAYSRERSAAQDAAWGVLPGYSFVDPVAGRLGWFAVRAQMRWALENQPLAQERRVRNHQLWRELWRRASQAPIDEKAALAWYHDYCLEPSNALRTWTKLAEAARIAIPPRMREHFELLRWWEPVSLLEQPRLSPDEAQALLYFGMELQQASLGNRESNLRQAIACYEAALRVYTETDFPQAWAFTQNNLGIAWSGLPSGNRESNLRQAIACYEAALRVYSETDFPQDWAATQNNLGHAWSGLPSGNRESNLRQAITCYETALRVRTETDFPQAWAMTQNNLGIAWSGLPSGNRESNLRQAIACYEAALRVYAETDFPQAWAFTQNNLGIAWSGLPSGNWESNLRQAIACYEAALRVYAETDFPQAWAMTQNNLGIARSSLPSGNRESNLRQAIACYEAALRVRTETDFPQDWATTQIDLGNAWSNLPSGNREANLRQAIACYEAALRAYTETDFPQAWATTQNNLGSAWSVLPSGNREANLRQAIACYEAALRVYTETDFPRDHEVVLENLRRIHSTS</sequence>
<name>A0A4V2G1G6_9BACT</name>
<dbReference type="RefSeq" id="WP_130425574.1">
    <property type="nucleotide sequence ID" value="NZ_SHKW01000008.1"/>
</dbReference>
<keyword evidence="2" id="KW-1185">Reference proteome</keyword>
<evidence type="ECO:0008006" key="3">
    <source>
        <dbReference type="Google" id="ProtNLM"/>
    </source>
</evidence>
<dbReference type="InterPro" id="IPR011990">
    <property type="entry name" value="TPR-like_helical_dom_sf"/>
</dbReference>
<organism evidence="1 2">
    <name type="scientific">Edaphobacter modestus</name>
    <dbReference type="NCBI Taxonomy" id="388466"/>
    <lineage>
        <taxon>Bacteria</taxon>
        <taxon>Pseudomonadati</taxon>
        <taxon>Acidobacteriota</taxon>
        <taxon>Terriglobia</taxon>
        <taxon>Terriglobales</taxon>
        <taxon>Acidobacteriaceae</taxon>
        <taxon>Edaphobacter</taxon>
    </lineage>
</organism>